<dbReference type="GO" id="GO:0005886">
    <property type="term" value="C:plasma membrane"/>
    <property type="evidence" value="ECO:0007669"/>
    <property type="project" value="TreeGrafter"/>
</dbReference>
<feature type="domain" description="Alcohol dehydrogenase iron-type/glycerol dehydrogenase GldA" evidence="3">
    <location>
        <begin position="9"/>
        <end position="91"/>
    </location>
</feature>
<feature type="transmembrane region" description="Helical" evidence="2">
    <location>
        <begin position="319"/>
        <end position="340"/>
    </location>
</feature>
<keyword evidence="1" id="KW-0560">Oxidoreductase</keyword>
<evidence type="ECO:0000313" key="4">
    <source>
        <dbReference type="EnsemblMetazoa" id="GPAI024510-PA"/>
    </source>
</evidence>
<evidence type="ECO:0000259" key="3">
    <source>
        <dbReference type="Pfam" id="PF00465"/>
    </source>
</evidence>
<dbReference type="EnsemblMetazoa" id="GPAI024510-RA">
    <property type="protein sequence ID" value="GPAI024510-PA"/>
    <property type="gene ID" value="GPAI024510"/>
</dbReference>
<feature type="transmembrane region" description="Helical" evidence="2">
    <location>
        <begin position="347"/>
        <end position="367"/>
    </location>
</feature>
<keyword evidence="2" id="KW-0812">Transmembrane</keyword>
<dbReference type="GO" id="GO:0046872">
    <property type="term" value="F:metal ion binding"/>
    <property type="evidence" value="ECO:0007669"/>
    <property type="project" value="InterPro"/>
</dbReference>
<dbReference type="Gene3D" id="1.20.1090.10">
    <property type="entry name" value="Dehydroquinate synthase-like - alpha domain"/>
    <property type="match status" value="1"/>
</dbReference>
<reference evidence="5" key="1">
    <citation type="submission" date="2014-03" db="EMBL/GenBank/DDBJ databases">
        <authorList>
            <person name="Aksoy S."/>
            <person name="Warren W."/>
            <person name="Wilson R.K."/>
        </authorList>
    </citation>
    <scope>NUCLEOTIDE SEQUENCE [LARGE SCALE GENOMIC DNA]</scope>
    <source>
        <strain evidence="5">IAEA</strain>
    </source>
</reference>
<dbReference type="CDD" id="cd08170">
    <property type="entry name" value="GlyDH"/>
    <property type="match status" value="1"/>
</dbReference>
<evidence type="ECO:0000313" key="5">
    <source>
        <dbReference type="Proteomes" id="UP000092445"/>
    </source>
</evidence>
<dbReference type="Pfam" id="PF04286">
    <property type="entry name" value="DUF445"/>
    <property type="match status" value="1"/>
</dbReference>
<evidence type="ECO:0000256" key="2">
    <source>
        <dbReference type="SAM" id="Phobius"/>
    </source>
</evidence>
<keyword evidence="2" id="KW-0472">Membrane</keyword>
<dbReference type="Proteomes" id="UP000092445">
    <property type="component" value="Unassembled WGS sequence"/>
</dbReference>
<keyword evidence="5" id="KW-1185">Reference proteome</keyword>
<sequence>MRNFIFSSPVKYVQGSGIPDELGNYLSALGSKAFLIADDVVWGITGERVQATLKTADISYRYERFNGEASGNEILRLAKVARDEQTAVVVAAAKRWIPPRRSWMNETSGGHCADRRLHLCSVLSVIYSNDGVFDSYRFYTKNPELVLVDTAVCAQAPVRLFASGIADGLATYVEAQAVAMRKVTPAVEAVVEANTLLSGLGFENGGLAGAHAIHNGFTAIQRNIHHLTHGEKVAYGTLTHMVLERPDDEIARYIRFYRAIAMPTTLKALYLENEPYENLVKVRTLACAEGDTLRNLNPYLSAEDVAQAIIAVDAFSPSGAGLVVSAAAVFILTLFLPANFWVNGLKAVSEAAIVGALADWFAVIALFHRVPLPFVAYHTAIIPRNKAKIADNLALFVQDKFLDTASIVALIRRHDPAQLIAGWLTEPDNAARLSGYLLQLLRGVLDFTDDRRIQAFLRQAVHAAIDKIDLTRSTASILDSLTHDGRHQALLDAAISQLTLLLNKPETRVLISEQIVRWFKREHPIKERLLPTDWLGEHSADLISNAVNSILDDIGQDSDHALRRRFDRITRHLITRFKQDPAMATRAVEIKAYLKNDEALNSYIRELWGDMRTWLKADLASDSSLLHARVAESGRWLGETLSRDPGLRASLNHHMELAATKMAPEFALFLTRHISDTVKSWDPRDMSRQIELNIGHDLQFIRVNGTLVGGLIGVVLYLLSQLPTLLTLMPGLAGRKAPVMTDLPKPGITRNIGDRGIIGDLRWWRATQPLITSAGPI</sequence>
<dbReference type="Pfam" id="PF00465">
    <property type="entry name" value="Fe-ADH"/>
    <property type="match status" value="1"/>
</dbReference>
<dbReference type="PANTHER" id="PTHR38442">
    <property type="entry name" value="INNER MEMBRANE PROTEIN-RELATED"/>
    <property type="match status" value="1"/>
</dbReference>
<dbReference type="SUPFAM" id="SSF56796">
    <property type="entry name" value="Dehydroquinate synthase-like"/>
    <property type="match status" value="1"/>
</dbReference>
<dbReference type="PANTHER" id="PTHR38442:SF1">
    <property type="entry name" value="INNER MEMBRANE PROTEIN"/>
    <property type="match status" value="1"/>
</dbReference>
<reference evidence="4" key="2">
    <citation type="submission" date="2020-05" db="UniProtKB">
        <authorList>
            <consortium name="EnsemblMetazoa"/>
        </authorList>
    </citation>
    <scope>IDENTIFICATION</scope>
    <source>
        <strain evidence="4">IAEA</strain>
    </source>
</reference>
<dbReference type="STRING" id="7398.A0A1A9ZTK5"/>
<dbReference type="VEuPathDB" id="VectorBase:GPAI024510"/>
<protein>
    <recommendedName>
        <fullName evidence="3">Alcohol dehydrogenase iron-type/glycerol dehydrogenase GldA domain-containing protein</fullName>
    </recommendedName>
</protein>
<dbReference type="GO" id="GO:0016491">
    <property type="term" value="F:oxidoreductase activity"/>
    <property type="evidence" value="ECO:0007669"/>
    <property type="project" value="UniProtKB-KW"/>
</dbReference>
<evidence type="ECO:0000256" key="1">
    <source>
        <dbReference type="ARBA" id="ARBA00023002"/>
    </source>
</evidence>
<accession>A0A1A9ZTK5</accession>
<dbReference type="Gene3D" id="3.40.50.1970">
    <property type="match status" value="1"/>
</dbReference>
<dbReference type="InterPro" id="IPR007383">
    <property type="entry name" value="DUF445"/>
</dbReference>
<name>A0A1A9ZTK5_GLOPL</name>
<organism evidence="4 5">
    <name type="scientific">Glossina pallidipes</name>
    <name type="common">Tsetse fly</name>
    <dbReference type="NCBI Taxonomy" id="7398"/>
    <lineage>
        <taxon>Eukaryota</taxon>
        <taxon>Metazoa</taxon>
        <taxon>Ecdysozoa</taxon>
        <taxon>Arthropoda</taxon>
        <taxon>Hexapoda</taxon>
        <taxon>Insecta</taxon>
        <taxon>Pterygota</taxon>
        <taxon>Neoptera</taxon>
        <taxon>Endopterygota</taxon>
        <taxon>Diptera</taxon>
        <taxon>Brachycera</taxon>
        <taxon>Muscomorpha</taxon>
        <taxon>Hippoboscoidea</taxon>
        <taxon>Glossinidae</taxon>
        <taxon>Glossina</taxon>
    </lineage>
</organism>
<dbReference type="AlphaFoldDB" id="A0A1A9ZTK5"/>
<proteinExistence type="predicted"/>
<keyword evidence="2" id="KW-1133">Transmembrane helix</keyword>
<dbReference type="InterPro" id="IPR001670">
    <property type="entry name" value="ADH_Fe/GldA"/>
</dbReference>